<reference evidence="1 2" key="1">
    <citation type="journal article" date="2011" name="J. Gen. Appl. Microbiol.">
        <title>Draft genome sequencing of the enigmatic yeast Saitoella complicata.</title>
        <authorList>
            <person name="Nishida H."/>
            <person name="Hamamoto M."/>
            <person name="Sugiyama J."/>
        </authorList>
    </citation>
    <scope>NUCLEOTIDE SEQUENCE [LARGE SCALE GENOMIC DNA]</scope>
    <source>
        <strain evidence="1 2">NRRL Y-17804</strain>
    </source>
</reference>
<reference evidence="1 2" key="2">
    <citation type="journal article" date="2014" name="J. Gen. Appl. Microbiol.">
        <title>The early diverging ascomycetous budding yeast Saitoella complicata has three histone deacetylases belonging to the Clr6, Hos2, and Rpd3 lineages.</title>
        <authorList>
            <person name="Nishida H."/>
            <person name="Matsumoto T."/>
            <person name="Kondo S."/>
            <person name="Hamamoto M."/>
            <person name="Yoshikawa H."/>
        </authorList>
    </citation>
    <scope>NUCLEOTIDE SEQUENCE [LARGE SCALE GENOMIC DNA]</scope>
    <source>
        <strain evidence="1 2">NRRL Y-17804</strain>
    </source>
</reference>
<name>A0A0E9N9R2_SAICN</name>
<dbReference type="Proteomes" id="UP000033140">
    <property type="component" value="Unassembled WGS sequence"/>
</dbReference>
<accession>A0A0E9N9R2</accession>
<proteinExistence type="predicted"/>
<evidence type="ECO:0000313" key="2">
    <source>
        <dbReference type="Proteomes" id="UP000033140"/>
    </source>
</evidence>
<organism evidence="1 2">
    <name type="scientific">Saitoella complicata (strain BCRC 22490 / CBS 7301 / JCM 7358 / NBRC 10748 / NRRL Y-17804)</name>
    <dbReference type="NCBI Taxonomy" id="698492"/>
    <lineage>
        <taxon>Eukaryota</taxon>
        <taxon>Fungi</taxon>
        <taxon>Dikarya</taxon>
        <taxon>Ascomycota</taxon>
        <taxon>Taphrinomycotina</taxon>
        <taxon>Taphrinomycotina incertae sedis</taxon>
        <taxon>Saitoella</taxon>
    </lineage>
</organism>
<evidence type="ECO:0000313" key="1">
    <source>
        <dbReference type="EMBL" id="GAO46564.1"/>
    </source>
</evidence>
<sequence>MVREYRLWLLGDALAGRQYMLISPSVVATPKSGFTYRLVTIVGMCTASIFDPTQSPRFGRVPYSNFNGAVTNRTEHDYINVTRCFLSRVHNLNRC</sequence>
<keyword evidence="2" id="KW-1185">Reference proteome</keyword>
<comment type="caution">
    <text evidence="1">The sequence shown here is derived from an EMBL/GenBank/DDBJ whole genome shotgun (WGS) entry which is preliminary data.</text>
</comment>
<protein>
    <submittedName>
        <fullName evidence="1">Uncharacterized protein</fullName>
    </submittedName>
</protein>
<dbReference type="EMBL" id="BACD03000004">
    <property type="protein sequence ID" value="GAO46564.1"/>
    <property type="molecule type" value="Genomic_DNA"/>
</dbReference>
<dbReference type="AlphaFoldDB" id="A0A0E9N9R2"/>
<reference evidence="1 2" key="3">
    <citation type="journal article" date="2015" name="Genome Announc.">
        <title>Draft Genome Sequence of the Archiascomycetous Yeast Saitoella complicata.</title>
        <authorList>
            <person name="Yamauchi K."/>
            <person name="Kondo S."/>
            <person name="Hamamoto M."/>
            <person name="Takahashi Y."/>
            <person name="Ogura Y."/>
            <person name="Hayashi T."/>
            <person name="Nishida H."/>
        </authorList>
    </citation>
    <scope>NUCLEOTIDE SEQUENCE [LARGE SCALE GENOMIC DNA]</scope>
    <source>
        <strain evidence="1 2">NRRL Y-17804</strain>
    </source>
</reference>
<gene>
    <name evidence="1" type="ORF">G7K_0794-t1</name>
</gene>